<reference evidence="1" key="1">
    <citation type="submission" date="2013-08" db="EMBL/GenBank/DDBJ databases">
        <authorList>
            <person name="Mendez C."/>
            <person name="Richter M."/>
            <person name="Ferrer M."/>
            <person name="Sanchez J."/>
        </authorList>
    </citation>
    <scope>NUCLEOTIDE SEQUENCE</scope>
</reference>
<feature type="non-terminal residue" evidence="1">
    <location>
        <position position="1"/>
    </location>
</feature>
<dbReference type="PANTHER" id="PTHR10947">
    <property type="entry name" value="PHENYLALANYL-TRNA SYNTHETASE BETA CHAIN AND LEUCINE-RICH REPEAT-CONTAINING PROTEIN 47"/>
    <property type="match status" value="1"/>
</dbReference>
<dbReference type="PANTHER" id="PTHR10947:SF0">
    <property type="entry name" value="PHENYLALANINE--TRNA LIGASE BETA SUBUNIT"/>
    <property type="match status" value="1"/>
</dbReference>
<reference evidence="1" key="2">
    <citation type="journal article" date="2014" name="ISME J.">
        <title>Microbial stratification in low pH oxic and suboxic macroscopic growths along an acid mine drainage.</title>
        <authorList>
            <person name="Mendez-Garcia C."/>
            <person name="Mesa V."/>
            <person name="Sprenger R.R."/>
            <person name="Richter M."/>
            <person name="Diez M.S."/>
            <person name="Solano J."/>
            <person name="Bargiela R."/>
            <person name="Golyshina O.V."/>
            <person name="Manteca A."/>
            <person name="Ramos J.L."/>
            <person name="Gallego J.R."/>
            <person name="Llorente I."/>
            <person name="Martins Dos Santos V.A."/>
            <person name="Jensen O.N."/>
            <person name="Pelaez A.I."/>
            <person name="Sanchez J."/>
            <person name="Ferrer M."/>
        </authorList>
    </citation>
    <scope>NUCLEOTIDE SEQUENCE</scope>
</reference>
<dbReference type="Gene3D" id="3.50.40.10">
    <property type="entry name" value="Phenylalanyl-trna Synthetase, Chain B, domain 3"/>
    <property type="match status" value="1"/>
</dbReference>
<name>T0ZZZ3_9ZZZZ</name>
<dbReference type="GO" id="GO:0006432">
    <property type="term" value="P:phenylalanyl-tRNA aminoacylation"/>
    <property type="evidence" value="ECO:0007669"/>
    <property type="project" value="InterPro"/>
</dbReference>
<sequence>GAMGTAEGRLRPPEIEGIDAARCDVDPSVATLRPAFAALTVEAPEEAGLDDGTLAEAIRFQELLHATVGRDRRVASLGIYPLDRIEFPLRYACEPMDTVRFVPLDGTEETSAAQFYAEHPMALRYGALGRSGGSVLTLRDARGSVLSLPPVLNARGAGEARIGDRRLLLESTGASARSVREALGLLQVVFV</sequence>
<keyword evidence="1" id="KW-0030">Aminoacyl-tRNA synthetase</keyword>
<accession>T0ZZZ3</accession>
<proteinExistence type="predicted"/>
<keyword evidence="1" id="KW-0436">Ligase</keyword>
<comment type="caution">
    <text evidence="1">The sequence shown here is derived from an EMBL/GenBank/DDBJ whole genome shotgun (WGS) entry which is preliminary data.</text>
</comment>
<dbReference type="GO" id="GO:0009328">
    <property type="term" value="C:phenylalanine-tRNA ligase complex"/>
    <property type="evidence" value="ECO:0007669"/>
    <property type="project" value="TreeGrafter"/>
</dbReference>
<dbReference type="InterPro" id="IPR020825">
    <property type="entry name" value="Phe-tRNA_synthase-like_B3/B4"/>
</dbReference>
<dbReference type="EMBL" id="AUZZ01005281">
    <property type="protein sequence ID" value="EQD50223.1"/>
    <property type="molecule type" value="Genomic_DNA"/>
</dbReference>
<dbReference type="AlphaFoldDB" id="T0ZZZ3"/>
<evidence type="ECO:0000313" key="1">
    <source>
        <dbReference type="EMBL" id="EQD50223.1"/>
    </source>
</evidence>
<dbReference type="GO" id="GO:0004826">
    <property type="term" value="F:phenylalanine-tRNA ligase activity"/>
    <property type="evidence" value="ECO:0007669"/>
    <property type="project" value="InterPro"/>
</dbReference>
<dbReference type="InterPro" id="IPR045060">
    <property type="entry name" value="Phe-tRNA-ligase_IIc_bsu"/>
</dbReference>
<organism evidence="1">
    <name type="scientific">mine drainage metagenome</name>
    <dbReference type="NCBI Taxonomy" id="410659"/>
    <lineage>
        <taxon>unclassified sequences</taxon>
        <taxon>metagenomes</taxon>
        <taxon>ecological metagenomes</taxon>
    </lineage>
</organism>
<feature type="non-terminal residue" evidence="1">
    <location>
        <position position="191"/>
    </location>
</feature>
<protein>
    <submittedName>
        <fullName evidence="1">Phenylalanyl-tRNA synthetase subunit beta</fullName>
    </submittedName>
</protein>
<gene>
    <name evidence="1" type="ORF">B2A_07381</name>
</gene>